<dbReference type="PANTHER" id="PTHR11214:SF314">
    <property type="entry name" value="HEXOSYLTRANSFERASE"/>
    <property type="match status" value="1"/>
</dbReference>
<evidence type="ECO:0000256" key="10">
    <source>
        <dbReference type="RuleBase" id="RU363063"/>
    </source>
</evidence>
<dbReference type="EC" id="2.4.1.-" evidence="10"/>
<organism evidence="11">
    <name type="scientific">Caligus rogercresseyi</name>
    <name type="common">Sea louse</name>
    <dbReference type="NCBI Taxonomy" id="217165"/>
    <lineage>
        <taxon>Eukaryota</taxon>
        <taxon>Metazoa</taxon>
        <taxon>Ecdysozoa</taxon>
        <taxon>Arthropoda</taxon>
        <taxon>Crustacea</taxon>
        <taxon>Multicrustacea</taxon>
        <taxon>Hexanauplia</taxon>
        <taxon>Copepoda</taxon>
        <taxon>Siphonostomatoida</taxon>
        <taxon>Caligidae</taxon>
        <taxon>Caligus</taxon>
    </lineage>
</organism>
<comment type="similarity">
    <text evidence="2 10">Belongs to the glycosyltransferase 31 family.</text>
</comment>
<protein>
    <recommendedName>
        <fullName evidence="10">Hexosyltransferase</fullName>
        <ecNumber evidence="10">2.4.1.-</ecNumber>
    </recommendedName>
</protein>
<keyword evidence="7" id="KW-1133">Transmembrane helix</keyword>
<dbReference type="InterPro" id="IPR002659">
    <property type="entry name" value="Glyco_trans_31"/>
</dbReference>
<evidence type="ECO:0000256" key="5">
    <source>
        <dbReference type="ARBA" id="ARBA00022692"/>
    </source>
</evidence>
<evidence type="ECO:0000256" key="8">
    <source>
        <dbReference type="ARBA" id="ARBA00023034"/>
    </source>
</evidence>
<evidence type="ECO:0000256" key="4">
    <source>
        <dbReference type="ARBA" id="ARBA00022679"/>
    </source>
</evidence>
<evidence type="ECO:0000256" key="1">
    <source>
        <dbReference type="ARBA" id="ARBA00004323"/>
    </source>
</evidence>
<evidence type="ECO:0000256" key="2">
    <source>
        <dbReference type="ARBA" id="ARBA00008661"/>
    </source>
</evidence>
<evidence type="ECO:0000256" key="3">
    <source>
        <dbReference type="ARBA" id="ARBA00022676"/>
    </source>
</evidence>
<keyword evidence="3 10" id="KW-0328">Glycosyltransferase</keyword>
<name>C1BRE7_CALRO</name>
<reference evidence="11" key="1">
    <citation type="submission" date="2009-03" db="EMBL/GenBank/DDBJ databases">
        <title>Caligus rogercresseyi ESTs and full-length cDNAs.</title>
        <authorList>
            <person name="Yasuike M."/>
            <person name="von Schalburg K."/>
            <person name="Cooper G."/>
            <person name="Leong J."/>
            <person name="Jones S.R.M."/>
            <person name="Koop B.F."/>
        </authorList>
    </citation>
    <scope>NUCLEOTIDE SEQUENCE</scope>
    <source>
        <tissue evidence="11">Whole tissue</tissue>
    </source>
</reference>
<keyword evidence="9" id="KW-0472">Membrane</keyword>
<dbReference type="AlphaFoldDB" id="C1BRE7"/>
<comment type="subcellular location">
    <subcellularLocation>
        <location evidence="1 10">Golgi apparatus membrane</location>
        <topology evidence="1 10">Single-pass type II membrane protein</topology>
    </subcellularLocation>
</comment>
<evidence type="ECO:0000256" key="9">
    <source>
        <dbReference type="ARBA" id="ARBA00023136"/>
    </source>
</evidence>
<keyword evidence="5" id="KW-0812">Transmembrane</keyword>
<dbReference type="GO" id="GO:0016758">
    <property type="term" value="F:hexosyltransferase activity"/>
    <property type="evidence" value="ECO:0007669"/>
    <property type="project" value="InterPro"/>
</dbReference>
<keyword evidence="4 11" id="KW-0808">Transferase</keyword>
<evidence type="ECO:0000256" key="6">
    <source>
        <dbReference type="ARBA" id="ARBA00022968"/>
    </source>
</evidence>
<sequence>MFLLKISNPCVLLIVFSLLTLLSTTLQILNLLRAFSKNEGSFSRDQIIAWHEVPDFICHEDVTRIRSRCDFNLEYGNASGYKGPIISGWPPSKSRRIEDYIPRGYEKPGRVFPKNLNLQNTRFLIIIHSRWKSFETRRVIRETWGKTLKALNRNSSYIFILGMTKAPHYLDDQLKEEIQAHGDIFQGDFIDSYNNLTLKSISALKFITKTASWRNKPRRLLKVDDDVFLNVPLLLKTVFSPLIWCREPYLSGVILGNFTPHIVLPGTRRVTKWGVPSYMLSEGTYPSFLSGSAYLFSFATAECLFQEAYHIPYFHLEDIFITSFTATRCNIEIQPLKGIVHWRTRRNRVILAKSFALHYSNKEEMKSLHRKVMELYQLDLDP</sequence>
<evidence type="ECO:0000313" key="11">
    <source>
        <dbReference type="EMBL" id="ACO11600.1"/>
    </source>
</evidence>
<dbReference type="Pfam" id="PF01762">
    <property type="entry name" value="Galactosyl_T"/>
    <property type="match status" value="1"/>
</dbReference>
<keyword evidence="8 10" id="KW-0333">Golgi apparatus</keyword>
<keyword evidence="6" id="KW-0735">Signal-anchor</keyword>
<dbReference type="Gene3D" id="3.90.550.50">
    <property type="match status" value="1"/>
</dbReference>
<evidence type="ECO:0000256" key="7">
    <source>
        <dbReference type="ARBA" id="ARBA00022989"/>
    </source>
</evidence>
<dbReference type="PANTHER" id="PTHR11214">
    <property type="entry name" value="BETA-1,3-N-ACETYLGLUCOSAMINYLTRANSFERASE"/>
    <property type="match status" value="1"/>
</dbReference>
<proteinExistence type="evidence at transcript level"/>
<accession>C1BRE7</accession>
<dbReference type="EMBL" id="BT077176">
    <property type="protein sequence ID" value="ACO11600.1"/>
    <property type="molecule type" value="mRNA"/>
</dbReference>
<dbReference type="GO" id="GO:0000139">
    <property type="term" value="C:Golgi membrane"/>
    <property type="evidence" value="ECO:0007669"/>
    <property type="project" value="UniProtKB-SubCell"/>
</dbReference>
<gene>
    <name evidence="11" type="primary">B3GT1</name>
</gene>
<dbReference type="GO" id="GO:0006493">
    <property type="term" value="P:protein O-linked glycosylation"/>
    <property type="evidence" value="ECO:0007669"/>
    <property type="project" value="TreeGrafter"/>
</dbReference>